<keyword evidence="2" id="KW-1185">Reference proteome</keyword>
<evidence type="ECO:0000313" key="2">
    <source>
        <dbReference type="Proteomes" id="UP001595476"/>
    </source>
</evidence>
<gene>
    <name evidence="1" type="ORF">ACFOEK_05025</name>
</gene>
<proteinExistence type="predicted"/>
<protein>
    <submittedName>
        <fullName evidence="1">Uncharacterized protein</fullName>
    </submittedName>
</protein>
<sequence length="123" mass="13644">MCNKITKVAEQNRYQWVGICSHGSAHIFWRTTHICLPYEQLEAVMNQAASKQLAVEVYDDNYLLWLNQVAVKLDDNDYQEIQSLLAQAASACGSSSNKAAEPTSTTKAISRTNALSGEKVVLH</sequence>
<accession>A0ABV7HE36</accession>
<dbReference type="Proteomes" id="UP001595476">
    <property type="component" value="Unassembled WGS sequence"/>
</dbReference>
<comment type="caution">
    <text evidence="1">The sequence shown here is derived from an EMBL/GenBank/DDBJ whole genome shotgun (WGS) entry which is preliminary data.</text>
</comment>
<reference evidence="2" key="1">
    <citation type="journal article" date="2019" name="Int. J. Syst. Evol. Microbiol.">
        <title>The Global Catalogue of Microorganisms (GCM) 10K type strain sequencing project: providing services to taxonomists for standard genome sequencing and annotation.</title>
        <authorList>
            <consortium name="The Broad Institute Genomics Platform"/>
            <consortium name="The Broad Institute Genome Sequencing Center for Infectious Disease"/>
            <person name="Wu L."/>
            <person name="Ma J."/>
        </authorList>
    </citation>
    <scope>NUCLEOTIDE SEQUENCE [LARGE SCALE GENOMIC DNA]</scope>
    <source>
        <strain evidence="2">KCTC 52438</strain>
    </source>
</reference>
<name>A0ABV7HE36_9GAMM</name>
<organism evidence="1 2">
    <name type="scientific">Litoribrevibacter euphylliae</name>
    <dbReference type="NCBI Taxonomy" id="1834034"/>
    <lineage>
        <taxon>Bacteria</taxon>
        <taxon>Pseudomonadati</taxon>
        <taxon>Pseudomonadota</taxon>
        <taxon>Gammaproteobacteria</taxon>
        <taxon>Oceanospirillales</taxon>
        <taxon>Oceanospirillaceae</taxon>
        <taxon>Litoribrevibacter</taxon>
    </lineage>
</organism>
<evidence type="ECO:0000313" key="1">
    <source>
        <dbReference type="EMBL" id="MFC3150380.1"/>
    </source>
</evidence>
<dbReference type="EMBL" id="JBHRSZ010000002">
    <property type="protein sequence ID" value="MFC3150380.1"/>
    <property type="molecule type" value="Genomic_DNA"/>
</dbReference>
<dbReference type="RefSeq" id="WP_386717081.1">
    <property type="nucleotide sequence ID" value="NZ_JBHRSZ010000002.1"/>
</dbReference>